<evidence type="ECO:0000313" key="1">
    <source>
        <dbReference type="EMBL" id="KAJ4714383.1"/>
    </source>
</evidence>
<gene>
    <name evidence="1" type="ORF">OWV82_012880</name>
</gene>
<protein>
    <submittedName>
        <fullName evidence="1">Uncharacterized protein</fullName>
    </submittedName>
</protein>
<sequence length="41" mass="4261">FVMFPKEEEAKGGSEAPPDLIIAGSLNEQRSGLGSGKARDA</sequence>
<dbReference type="Proteomes" id="UP001164539">
    <property type="component" value="Chromosome 7"/>
</dbReference>
<name>A0ACC1XTV1_MELAZ</name>
<dbReference type="EMBL" id="CM051400">
    <property type="protein sequence ID" value="KAJ4714383.1"/>
    <property type="molecule type" value="Genomic_DNA"/>
</dbReference>
<evidence type="ECO:0000313" key="2">
    <source>
        <dbReference type="Proteomes" id="UP001164539"/>
    </source>
</evidence>
<proteinExistence type="predicted"/>
<accession>A0ACC1XTV1</accession>
<keyword evidence="2" id="KW-1185">Reference proteome</keyword>
<reference evidence="1 2" key="1">
    <citation type="journal article" date="2023" name="Science">
        <title>Complex scaffold remodeling in plant triterpene biosynthesis.</title>
        <authorList>
            <person name="De La Pena R."/>
            <person name="Hodgson H."/>
            <person name="Liu J.C."/>
            <person name="Stephenson M.J."/>
            <person name="Martin A.C."/>
            <person name="Owen C."/>
            <person name="Harkess A."/>
            <person name="Leebens-Mack J."/>
            <person name="Jimenez L.E."/>
            <person name="Osbourn A."/>
            <person name="Sattely E.S."/>
        </authorList>
    </citation>
    <scope>NUCLEOTIDE SEQUENCE [LARGE SCALE GENOMIC DNA]</scope>
    <source>
        <strain evidence="2">cv. JPN11</strain>
        <tissue evidence="1">Leaf</tissue>
    </source>
</reference>
<feature type="non-terminal residue" evidence="1">
    <location>
        <position position="1"/>
    </location>
</feature>
<comment type="caution">
    <text evidence="1">The sequence shown here is derived from an EMBL/GenBank/DDBJ whole genome shotgun (WGS) entry which is preliminary data.</text>
</comment>
<organism evidence="1 2">
    <name type="scientific">Melia azedarach</name>
    <name type="common">Chinaberry tree</name>
    <dbReference type="NCBI Taxonomy" id="155640"/>
    <lineage>
        <taxon>Eukaryota</taxon>
        <taxon>Viridiplantae</taxon>
        <taxon>Streptophyta</taxon>
        <taxon>Embryophyta</taxon>
        <taxon>Tracheophyta</taxon>
        <taxon>Spermatophyta</taxon>
        <taxon>Magnoliopsida</taxon>
        <taxon>eudicotyledons</taxon>
        <taxon>Gunneridae</taxon>
        <taxon>Pentapetalae</taxon>
        <taxon>rosids</taxon>
        <taxon>malvids</taxon>
        <taxon>Sapindales</taxon>
        <taxon>Meliaceae</taxon>
        <taxon>Melia</taxon>
    </lineage>
</organism>